<evidence type="ECO:0000256" key="1">
    <source>
        <dbReference type="SAM" id="SignalP"/>
    </source>
</evidence>
<reference evidence="3" key="1">
    <citation type="journal article" date="2014" name="Int. J. Syst. Evol. Microbiol.">
        <title>Complete genome sequence of Corynebacterium casei LMG S-19264T (=DSM 44701T), isolated from a smear-ripened cheese.</title>
        <authorList>
            <consortium name="US DOE Joint Genome Institute (JGI-PGF)"/>
            <person name="Walter F."/>
            <person name="Albersmeier A."/>
            <person name="Kalinowski J."/>
            <person name="Ruckert C."/>
        </authorList>
    </citation>
    <scope>NUCLEOTIDE SEQUENCE</scope>
    <source>
        <strain evidence="3">CGMCC 1.10998</strain>
    </source>
</reference>
<dbReference type="SUPFAM" id="SSF52096">
    <property type="entry name" value="ClpP/crotonase"/>
    <property type="match status" value="1"/>
</dbReference>
<protein>
    <submittedName>
        <fullName evidence="3">Interphotoreceptor retinoid-binding protein</fullName>
    </submittedName>
</protein>
<dbReference type="PANTHER" id="PTHR11261:SF3">
    <property type="entry name" value="RETINOL-BINDING PROTEIN 3"/>
    <property type="match status" value="1"/>
</dbReference>
<dbReference type="InterPro" id="IPR029045">
    <property type="entry name" value="ClpP/crotonase-like_dom_sf"/>
</dbReference>
<evidence type="ECO:0000313" key="3">
    <source>
        <dbReference type="EMBL" id="GGC69280.1"/>
    </source>
</evidence>
<evidence type="ECO:0000259" key="2">
    <source>
        <dbReference type="SMART" id="SM00245"/>
    </source>
</evidence>
<dbReference type="InterPro" id="IPR005151">
    <property type="entry name" value="Tail-specific_protease"/>
</dbReference>
<dbReference type="AlphaFoldDB" id="A0A916XFD2"/>
<dbReference type="SMART" id="SM00245">
    <property type="entry name" value="TSPc"/>
    <property type="match status" value="1"/>
</dbReference>
<evidence type="ECO:0000313" key="4">
    <source>
        <dbReference type="Proteomes" id="UP000637423"/>
    </source>
</evidence>
<dbReference type="Pfam" id="PF11918">
    <property type="entry name" value="Peptidase_S41_N"/>
    <property type="match status" value="1"/>
</dbReference>
<sequence>MKNKLKLIFSLFLSAVISGLSMHALAQPADAPISQAERKEVLQTLDVKLQANYVFPDVAERIRKALKDKAAKNGYATAASSAAFAAELSKDLREQGNDKHFMVFHDPRFHVQENPNAVPSAEEMERQRVDAANMAYGIEKLQRLPGNVGYLELRGFGPTELVAAAYTSALSLLGGTDALILDLRRNDGGSPSSVAFLMSHFFTKGDERHLNDIYDRPTNTTQQFWTSSSVGERYSKPVYVLTSARTFSGGEECAYDFQTQKRATLVGETTGGGANPGNRFSLGHGLVVNIPTGRAINPVTHANWEHIGVKPDIAVAAAQAQQTAYMEILRSLLAKNTDPEERDDLQRILLLAEKGESPTPTYKPRR</sequence>
<gene>
    <name evidence="3" type="ORF">GCM10011396_15380</name>
</gene>
<feature type="signal peptide" evidence="1">
    <location>
        <begin position="1"/>
        <end position="26"/>
    </location>
</feature>
<dbReference type="GO" id="GO:0008236">
    <property type="term" value="F:serine-type peptidase activity"/>
    <property type="evidence" value="ECO:0007669"/>
    <property type="project" value="InterPro"/>
</dbReference>
<keyword evidence="4" id="KW-1185">Reference proteome</keyword>
<reference evidence="3" key="2">
    <citation type="submission" date="2020-09" db="EMBL/GenBank/DDBJ databases">
        <authorList>
            <person name="Sun Q."/>
            <person name="Zhou Y."/>
        </authorList>
    </citation>
    <scope>NUCLEOTIDE SEQUENCE</scope>
    <source>
        <strain evidence="3">CGMCC 1.10998</strain>
    </source>
</reference>
<feature type="domain" description="Tail specific protease" evidence="2">
    <location>
        <begin position="119"/>
        <end position="316"/>
    </location>
</feature>
<dbReference type="CDD" id="cd07563">
    <property type="entry name" value="Peptidase_S41_IRBP"/>
    <property type="match status" value="1"/>
</dbReference>
<dbReference type="EMBL" id="BMED01000001">
    <property type="protein sequence ID" value="GGC69280.1"/>
    <property type="molecule type" value="Genomic_DNA"/>
</dbReference>
<dbReference type="RefSeq" id="WP_188565325.1">
    <property type="nucleotide sequence ID" value="NZ_BMED01000001.1"/>
</dbReference>
<keyword evidence="1" id="KW-0732">Signal</keyword>
<organism evidence="3 4">
    <name type="scientific">Undibacterium terreum</name>
    <dbReference type="NCBI Taxonomy" id="1224302"/>
    <lineage>
        <taxon>Bacteria</taxon>
        <taxon>Pseudomonadati</taxon>
        <taxon>Pseudomonadota</taxon>
        <taxon>Betaproteobacteria</taxon>
        <taxon>Burkholderiales</taxon>
        <taxon>Oxalobacteraceae</taxon>
        <taxon>Undibacterium</taxon>
    </lineage>
</organism>
<dbReference type="GO" id="GO:0006508">
    <property type="term" value="P:proteolysis"/>
    <property type="evidence" value="ECO:0007669"/>
    <property type="project" value="InterPro"/>
</dbReference>
<dbReference type="PANTHER" id="PTHR11261">
    <property type="entry name" value="INTERPHOTORECEPTOR RETINOID-BINDING PROTEIN"/>
    <property type="match status" value="1"/>
</dbReference>
<feature type="chain" id="PRO_5037760313" evidence="1">
    <location>
        <begin position="27"/>
        <end position="366"/>
    </location>
</feature>
<dbReference type="Gene3D" id="3.90.226.10">
    <property type="entry name" value="2-enoyl-CoA Hydratase, Chain A, domain 1"/>
    <property type="match status" value="1"/>
</dbReference>
<accession>A0A916XFD2</accession>
<proteinExistence type="predicted"/>
<dbReference type="Pfam" id="PF03572">
    <property type="entry name" value="Peptidase_S41"/>
    <property type="match status" value="1"/>
</dbReference>
<name>A0A916XFD2_9BURK</name>
<dbReference type="Gene3D" id="3.30.750.44">
    <property type="match status" value="1"/>
</dbReference>
<dbReference type="Proteomes" id="UP000637423">
    <property type="component" value="Unassembled WGS sequence"/>
</dbReference>
<comment type="caution">
    <text evidence="3">The sequence shown here is derived from an EMBL/GenBank/DDBJ whole genome shotgun (WGS) entry which is preliminary data.</text>
</comment>